<accession>A0ABW5ZZT0</accession>
<evidence type="ECO:0000259" key="1">
    <source>
        <dbReference type="SMART" id="SM00642"/>
    </source>
</evidence>
<keyword evidence="3" id="KW-1185">Reference proteome</keyword>
<name>A0ABW5ZZT0_9BACT</name>
<dbReference type="SMART" id="SM00642">
    <property type="entry name" value="Aamy"/>
    <property type="match status" value="1"/>
</dbReference>
<organism evidence="2 3">
    <name type="scientific">Terrimonas rubra</name>
    <dbReference type="NCBI Taxonomy" id="1035890"/>
    <lineage>
        <taxon>Bacteria</taxon>
        <taxon>Pseudomonadati</taxon>
        <taxon>Bacteroidota</taxon>
        <taxon>Chitinophagia</taxon>
        <taxon>Chitinophagales</taxon>
        <taxon>Chitinophagaceae</taxon>
        <taxon>Terrimonas</taxon>
    </lineage>
</organism>
<proteinExistence type="predicted"/>
<dbReference type="GO" id="GO:0016787">
    <property type="term" value="F:hydrolase activity"/>
    <property type="evidence" value="ECO:0007669"/>
    <property type="project" value="UniProtKB-KW"/>
</dbReference>
<dbReference type="InterPro" id="IPR026444">
    <property type="entry name" value="Secre_tail"/>
</dbReference>
<dbReference type="InterPro" id="IPR006047">
    <property type="entry name" value="GH13_cat_dom"/>
</dbReference>
<dbReference type="Pfam" id="PF00128">
    <property type="entry name" value="Alpha-amylase"/>
    <property type="match status" value="1"/>
</dbReference>
<dbReference type="NCBIfam" id="TIGR04183">
    <property type="entry name" value="Por_Secre_tail"/>
    <property type="match status" value="1"/>
</dbReference>
<gene>
    <name evidence="2" type="ORF">ACFS6H_02335</name>
</gene>
<dbReference type="Gene3D" id="2.60.40.1180">
    <property type="entry name" value="Golgi alpha-mannosidase II"/>
    <property type="match status" value="1"/>
</dbReference>
<keyword evidence="2" id="KW-0378">Hydrolase</keyword>
<evidence type="ECO:0000313" key="3">
    <source>
        <dbReference type="Proteomes" id="UP001597511"/>
    </source>
</evidence>
<evidence type="ECO:0000313" key="2">
    <source>
        <dbReference type="EMBL" id="MFD2918529.1"/>
    </source>
</evidence>
<reference evidence="3" key="1">
    <citation type="journal article" date="2019" name="Int. J. Syst. Evol. Microbiol.">
        <title>The Global Catalogue of Microorganisms (GCM) 10K type strain sequencing project: providing services to taxonomists for standard genome sequencing and annotation.</title>
        <authorList>
            <consortium name="The Broad Institute Genomics Platform"/>
            <consortium name="The Broad Institute Genome Sequencing Center for Infectious Disease"/>
            <person name="Wu L."/>
            <person name="Ma J."/>
        </authorList>
    </citation>
    <scope>NUCLEOTIDE SEQUENCE [LARGE SCALE GENOMIC DNA]</scope>
    <source>
        <strain evidence="3">KCTC 23299</strain>
    </source>
</reference>
<dbReference type="Proteomes" id="UP001597511">
    <property type="component" value="Unassembled WGS sequence"/>
</dbReference>
<comment type="caution">
    <text evidence="2">The sequence shown here is derived from an EMBL/GenBank/DDBJ whole genome shotgun (WGS) entry which is preliminary data.</text>
</comment>
<dbReference type="PANTHER" id="PTHR43447">
    <property type="entry name" value="ALPHA-AMYLASE"/>
    <property type="match status" value="1"/>
</dbReference>
<protein>
    <submittedName>
        <fullName evidence="2">Alpha-amylase family glycosyl hydrolase</fullName>
    </submittedName>
</protein>
<dbReference type="EMBL" id="JBHUOZ010000001">
    <property type="protein sequence ID" value="MFD2918529.1"/>
    <property type="molecule type" value="Genomic_DNA"/>
</dbReference>
<dbReference type="InterPro" id="IPR013780">
    <property type="entry name" value="Glyco_hydro_b"/>
</dbReference>
<dbReference type="SUPFAM" id="SSF51445">
    <property type="entry name" value="(Trans)glycosidases"/>
    <property type="match status" value="1"/>
</dbReference>
<sequence>MRNFFTPLRVLQACLLFIVTLLFITPVSAQKVKKVVLQAFWWDYWNSNFPASWANYLTEMAPRLKSMGIDAVWIPPSYKNGGVNSVGYSPFDHYDLGDKYQKPDSYWTGQGRATTTRVGTKDELLRMIAVLHANGIEVIQDIVLNHVDNAGSGTGNGGQDTEGTYSMATNSGYKNFRYVSYATPAGDESTTDYWSRSGRWSKNYQNFHPHVNHNSVSDAMTSSYWGPDICFGSDCPVGTSGSYLINGACTVTGGYGVSSNITGYNPTQASGYMRNQSRDWIMWFKKQTGVDGFRWDAVKHFDIHTQQDLSYNLKYNLPAFAKGGDEMINVGEFVGGKGELDRYTDHVYQANSGNNFLMGTFDFGLRAYDGDGAIKAMTDGGGFYDMWKLAGAQQSWRYTDQGGKRIHRTMPFVNNHDTYRPTVDGSGNITGWNTGSELSPHIEPGNSRLPLSYAVIMSVDGNPQLFFEDVFNIYSTGKRFSHLPTSTTDLPVNAAINKIIWAHQVLGFKEGDFKVRSADASAYWPSGNSANDLLIVERSGKALIGMNDRGDSGGWQQAWVDSDFPVGTVLKDYSGANGTSTYTVPSDKRVLVNTPPVVPGSGWYGYSIWAPVGFDNAVYTPSRSAQTTQEWEMANDLGDSHCSSLGYGGALPANSTNQRVAGKIFAAAGQTVTYKIFPEVDGVNVTGLLSDLDGITLATGNGATTAASPLTITYTPGADTWIVVKVRHTNNTQAAQKLWCNVSYTAPQVVNTRLSTSSPALRVSIWTGNGGNSNMTDCRNWEEGKLPDSLTSVRVPANAGVMPVANAAMACKDLWVETGATLTRNGLLSVVGSVSGGGTVISTEEMNGIVMTNREAGLNRQEIAITAFPNPFTDDLKLSSNIAITEPVIAQVYDARGRAVVSYRGSFAQVSNSMRSWFKTQAPGMYLLQLKTGTYNETIKLLKK</sequence>
<dbReference type="RefSeq" id="WP_386094822.1">
    <property type="nucleotide sequence ID" value="NZ_JBHUOZ010000001.1"/>
</dbReference>
<dbReference type="InterPro" id="IPR017853">
    <property type="entry name" value="GH"/>
</dbReference>
<feature type="domain" description="Glycosyl hydrolase family 13 catalytic" evidence="1">
    <location>
        <begin position="47"/>
        <end position="503"/>
    </location>
</feature>
<dbReference type="Gene3D" id="3.20.20.80">
    <property type="entry name" value="Glycosidases"/>
    <property type="match status" value="2"/>
</dbReference>